<dbReference type="OrthoDB" id="4791416at2"/>
<organism evidence="2 3">
    <name type="scientific">Brachybacterium muris UCD-AY4</name>
    <dbReference type="NCBI Taxonomy" id="1249481"/>
    <lineage>
        <taxon>Bacteria</taxon>
        <taxon>Bacillati</taxon>
        <taxon>Actinomycetota</taxon>
        <taxon>Actinomycetes</taxon>
        <taxon>Micrococcales</taxon>
        <taxon>Dermabacteraceae</taxon>
        <taxon>Brachybacterium</taxon>
    </lineage>
</organism>
<comment type="caution">
    <text evidence="2">The sequence shown here is derived from an EMBL/GenBank/DDBJ whole genome shotgun (WGS) entry which is preliminary data.</text>
</comment>
<dbReference type="STRING" id="1249481.D641_0108555"/>
<protein>
    <submittedName>
        <fullName evidence="2">Uncharacterized protein</fullName>
    </submittedName>
</protein>
<dbReference type="EMBL" id="AORC01000009">
    <property type="protein sequence ID" value="EYT49538.1"/>
    <property type="molecule type" value="Genomic_DNA"/>
</dbReference>
<dbReference type="Proteomes" id="UP000019754">
    <property type="component" value="Unassembled WGS sequence"/>
</dbReference>
<feature type="region of interest" description="Disordered" evidence="1">
    <location>
        <begin position="237"/>
        <end position="259"/>
    </location>
</feature>
<feature type="compositionally biased region" description="Polar residues" evidence="1">
    <location>
        <begin position="237"/>
        <end position="246"/>
    </location>
</feature>
<sequence length="278" mass="30558">MSEPAPTPEDRRQICAALVLDAAADGPAQMGVFTDEELIALDGLDTVQLVPLPWIADNEETVERRISASIALRSLIARRLVLPAELLADDWDDLGDDPRRLYAADPVQGILTLRRSFTSLITFQRMVSEQIYTVVQYVYDGDTLLEEEITADGYHHFHVLPKDSAVDHAVTLIDQDEVAGEDGEPITLRMSAIEEHAELGPVLSDTRALTVASLVTRAGEAEQLTFYATSDSMYVSRSDQDVTTSETAEDPELEFVQASTSSLRDVVHSLIDAGQENE</sequence>
<proteinExistence type="predicted"/>
<evidence type="ECO:0000313" key="3">
    <source>
        <dbReference type="Proteomes" id="UP000019754"/>
    </source>
</evidence>
<dbReference type="RefSeq" id="WP_017823243.1">
    <property type="nucleotide sequence ID" value="NZ_AORC01000009.1"/>
</dbReference>
<gene>
    <name evidence="2" type="ORF">D641_0108555</name>
</gene>
<name>A0A022KXY7_9MICO</name>
<evidence type="ECO:0000256" key="1">
    <source>
        <dbReference type="SAM" id="MobiDB-lite"/>
    </source>
</evidence>
<accession>A0A022KXY7</accession>
<dbReference type="AlphaFoldDB" id="A0A022KXY7"/>
<evidence type="ECO:0000313" key="2">
    <source>
        <dbReference type="EMBL" id="EYT49538.1"/>
    </source>
</evidence>
<dbReference type="HOGENOM" id="CLU_965306_0_0_11"/>
<keyword evidence="3" id="KW-1185">Reference proteome</keyword>
<reference evidence="2 3" key="1">
    <citation type="journal article" date="2013" name="Genome Announc.">
        <title>Draft genome sequence of an Actinobacterium, Brachybacterium muris strain UCD-AY4.</title>
        <authorList>
            <person name="Lo J.R."/>
            <person name="Lang J.M."/>
            <person name="Darling A.E."/>
            <person name="Eisen J.A."/>
            <person name="Coil D.A."/>
        </authorList>
    </citation>
    <scope>NUCLEOTIDE SEQUENCE [LARGE SCALE GENOMIC DNA]</scope>
    <source>
        <strain evidence="2 3">UCD-AY4</strain>
    </source>
</reference>